<dbReference type="AlphaFoldDB" id="A0A2R5EJ71"/>
<dbReference type="Gene3D" id="1.10.530.10">
    <property type="match status" value="1"/>
</dbReference>
<comment type="caution">
    <text evidence="3">The sequence shown here is derived from an EMBL/GenBank/DDBJ whole genome shotgun (WGS) entry which is preliminary data.</text>
</comment>
<comment type="similarity">
    <text evidence="1">Belongs to the transglycosylase Slt family.</text>
</comment>
<dbReference type="GO" id="GO:0008933">
    <property type="term" value="F:peptidoglycan lytic transglycosylase activity"/>
    <property type="evidence" value="ECO:0007669"/>
    <property type="project" value="InterPro"/>
</dbReference>
<name>A0A2R5EJ71_9BACL</name>
<proteinExistence type="inferred from homology"/>
<dbReference type="InterPro" id="IPR008258">
    <property type="entry name" value="Transglycosylase_SLT_dom_1"/>
</dbReference>
<dbReference type="Proteomes" id="UP000245202">
    <property type="component" value="Unassembled WGS sequence"/>
</dbReference>
<dbReference type="PANTHER" id="PTHR37423:SF2">
    <property type="entry name" value="MEMBRANE-BOUND LYTIC MUREIN TRANSGLYCOSYLASE C"/>
    <property type="match status" value="1"/>
</dbReference>
<dbReference type="SUPFAM" id="SSF53955">
    <property type="entry name" value="Lysozyme-like"/>
    <property type="match status" value="1"/>
</dbReference>
<dbReference type="Pfam" id="PF01464">
    <property type="entry name" value="SLT"/>
    <property type="match status" value="1"/>
</dbReference>
<protein>
    <submittedName>
        <fullName evidence="3">Lytic transglycosylase</fullName>
    </submittedName>
</protein>
<accession>A0A2R5EJ71</accession>
<organism evidence="3 4">
    <name type="scientific">Paenibacillus agaridevorans</name>
    <dbReference type="NCBI Taxonomy" id="171404"/>
    <lineage>
        <taxon>Bacteria</taxon>
        <taxon>Bacillati</taxon>
        <taxon>Bacillota</taxon>
        <taxon>Bacilli</taxon>
        <taxon>Bacillales</taxon>
        <taxon>Paenibacillaceae</taxon>
        <taxon>Paenibacillus</taxon>
    </lineage>
</organism>
<dbReference type="RefSeq" id="WP_305778765.1">
    <property type="nucleotide sequence ID" value="NZ_BDQX01000036.1"/>
</dbReference>
<evidence type="ECO:0000259" key="2">
    <source>
        <dbReference type="Pfam" id="PF01464"/>
    </source>
</evidence>
<sequence>MSIDPRTLKSMIQAQLAPSLSFGANAKKASGQDNDDVSLFNKMLSAQLGNSDIGEAVSGDGTSPAALWPNQLWAQVESSMGYEGRLIWGDASAQSATDGGSFSEAAAPFAGIIASAASKYGVDSALIEAVIATESGFRPLAESHAGAKGLMQLMDGTARGLGVTDSFDPVQNIEGGTRYLSLLLRKYAGNESVALAAYNAGPGRIDRLGISTDAELLSRLSELPQETQRYVAKVQEAKF</sequence>
<keyword evidence="4" id="KW-1185">Reference proteome</keyword>
<dbReference type="InterPro" id="IPR000189">
    <property type="entry name" value="Transglyc_AS"/>
</dbReference>
<dbReference type="PROSITE" id="PS00922">
    <property type="entry name" value="TRANSGLYCOSYLASE"/>
    <property type="match status" value="1"/>
</dbReference>
<dbReference type="EMBL" id="BDQX01000036">
    <property type="protein sequence ID" value="GBG06125.1"/>
    <property type="molecule type" value="Genomic_DNA"/>
</dbReference>
<dbReference type="InterPro" id="IPR023346">
    <property type="entry name" value="Lysozyme-like_dom_sf"/>
</dbReference>
<gene>
    <name evidence="3" type="ORF">PAT3040_00629</name>
</gene>
<dbReference type="CDD" id="cd16896">
    <property type="entry name" value="LT_Slt70-like"/>
    <property type="match status" value="1"/>
</dbReference>
<dbReference type="PANTHER" id="PTHR37423">
    <property type="entry name" value="SOLUBLE LYTIC MUREIN TRANSGLYCOSYLASE-RELATED"/>
    <property type="match status" value="1"/>
</dbReference>
<evidence type="ECO:0000313" key="4">
    <source>
        <dbReference type="Proteomes" id="UP000245202"/>
    </source>
</evidence>
<reference evidence="3 4" key="1">
    <citation type="submission" date="2017-08" db="EMBL/GenBank/DDBJ databases">
        <title>Substantial Increase in Enzyme Production by Combined Drug-Resistance Mutations in Paenibacillus agaridevorans.</title>
        <authorList>
            <person name="Tanaka Y."/>
            <person name="Funane K."/>
            <person name="Hosaka T."/>
            <person name="Shiwa Y."/>
            <person name="Fujita N."/>
            <person name="Miyazaki T."/>
            <person name="Yoshikawa H."/>
            <person name="Murakami K."/>
            <person name="Kasahara K."/>
            <person name="Inaoka T."/>
            <person name="Hiraga Y."/>
            <person name="Ochi K."/>
        </authorList>
    </citation>
    <scope>NUCLEOTIDE SEQUENCE [LARGE SCALE GENOMIC DNA]</scope>
    <source>
        <strain evidence="3 4">T-3040</strain>
    </source>
</reference>
<evidence type="ECO:0000256" key="1">
    <source>
        <dbReference type="ARBA" id="ARBA00007734"/>
    </source>
</evidence>
<dbReference type="GO" id="GO:0016020">
    <property type="term" value="C:membrane"/>
    <property type="evidence" value="ECO:0007669"/>
    <property type="project" value="InterPro"/>
</dbReference>
<feature type="domain" description="Transglycosylase SLT" evidence="2">
    <location>
        <begin position="113"/>
        <end position="207"/>
    </location>
</feature>
<evidence type="ECO:0000313" key="3">
    <source>
        <dbReference type="EMBL" id="GBG06125.1"/>
    </source>
</evidence>
<dbReference type="GO" id="GO:0000270">
    <property type="term" value="P:peptidoglycan metabolic process"/>
    <property type="evidence" value="ECO:0007669"/>
    <property type="project" value="InterPro"/>
</dbReference>